<sequence length="601" mass="64717">MSVICCGTRTSRVSSYRPHHSPPWLLSFFFAIQHLLVQASLLCTCHYLLLQARPLAPQEQSRLLANSLFACGIATSLQSGLGTRLPLVQAPTFELLIPALILSKHQPSNETSRNDTTRSLFCQGNGCDKLHRGTQPVKEVSGALVVSGGLQAFFGVTGLCGWILQNCGPVILASALSIIGLSCYKPAALFCSTNWAVSLSLISLTAFLSQTLRSCYLPVCTWRRKEGVRKKYAPIFRMLSIFIPVTCIIIASKVLDHTAELPAFPVTDRLGHNGSMLVEGPRQDSLSGLGENNTQRNPWFQVPSIGIYIGAWGWPEFSLQTLSVGIAMALTSTVSSMGCYVVCARVLRCPSIPRHASNRGISIEGVGNVLSGLLGSVCGAGSSIPNAGLAGLTQVGSRHSVQFSALLFVVLGCSPKLCEFLMSIPFAVHGGVFCITYSMAVGAGVSYFLYTDIDSGRNIFIVGFAVFMALLVPRRLEADPGQLATGWPILDLFLLSILTVPTFLGGLFSFVLENTIPGTLLERGLHSLITFWVPVSGEDTPKARQEELVKSYSLPNALTRPFPAVYPFSQLFPPSHVSLEGPVEVEKLLKAKPSGKDPELG</sequence>
<dbReference type="OMA" id="LTWGLSC"/>
<comment type="similarity">
    <text evidence="2">Belongs to the nucleobase:cation symporter-2 (NCS2) (TC 2.A.40) family.</text>
</comment>
<accession>A0A8J0SZQ1</accession>
<name>A0A8J0SZQ1_XENTR</name>
<feature type="transmembrane region" description="Helical" evidence="6">
    <location>
        <begin position="492"/>
        <end position="512"/>
    </location>
</feature>
<keyword evidence="7" id="KW-1185">Reference proteome</keyword>
<feature type="transmembrane region" description="Helical" evidence="6">
    <location>
        <begin position="322"/>
        <end position="347"/>
    </location>
</feature>
<evidence type="ECO:0000256" key="6">
    <source>
        <dbReference type="SAM" id="Phobius"/>
    </source>
</evidence>
<keyword evidence="3 6" id="KW-0812">Transmembrane</keyword>
<evidence type="ECO:0000256" key="4">
    <source>
        <dbReference type="ARBA" id="ARBA00022989"/>
    </source>
</evidence>
<evidence type="ECO:0000256" key="2">
    <source>
        <dbReference type="ARBA" id="ARBA00008821"/>
    </source>
</evidence>
<dbReference type="AGR" id="Xenbase:XB-GENE-984311"/>
<dbReference type="PANTHER" id="PTHR11119">
    <property type="entry name" value="XANTHINE-URACIL / VITAMIN C PERMEASE FAMILY MEMBER"/>
    <property type="match status" value="1"/>
</dbReference>
<evidence type="ECO:0000256" key="5">
    <source>
        <dbReference type="ARBA" id="ARBA00023136"/>
    </source>
</evidence>
<protein>
    <submittedName>
        <fullName evidence="8">Solute carrier family 23 member 3 isoform X1</fullName>
    </submittedName>
</protein>
<dbReference type="RefSeq" id="XP_012826889.1">
    <property type="nucleotide sequence ID" value="XM_012971435.2"/>
</dbReference>
<evidence type="ECO:0000313" key="7">
    <source>
        <dbReference type="Proteomes" id="UP000008143"/>
    </source>
</evidence>
<evidence type="ECO:0000256" key="3">
    <source>
        <dbReference type="ARBA" id="ARBA00022692"/>
    </source>
</evidence>
<dbReference type="Xenbase" id="XB-GENE-984311">
    <property type="gene designation" value="slc23a3"/>
</dbReference>
<feature type="transmembrane region" description="Helical" evidence="6">
    <location>
        <begin position="426"/>
        <end position="449"/>
    </location>
</feature>
<dbReference type="GO" id="GO:0022857">
    <property type="term" value="F:transmembrane transporter activity"/>
    <property type="evidence" value="ECO:0007669"/>
    <property type="project" value="InterPro"/>
</dbReference>
<feature type="transmembrane region" description="Helical" evidence="6">
    <location>
        <begin position="235"/>
        <end position="255"/>
    </location>
</feature>
<dbReference type="Proteomes" id="UP000008143">
    <property type="component" value="Chromosome 9"/>
</dbReference>
<dbReference type="CTD" id="151295"/>
<keyword evidence="4 6" id="KW-1133">Transmembrane helix</keyword>
<dbReference type="OrthoDB" id="1641903at2759"/>
<evidence type="ECO:0000313" key="8">
    <source>
        <dbReference type="RefSeq" id="XP_012826889.1"/>
    </source>
</evidence>
<evidence type="ECO:0000313" key="9">
    <source>
        <dbReference type="Xenbase" id="XB-GENE-984311"/>
    </source>
</evidence>
<comment type="subcellular location">
    <subcellularLocation>
        <location evidence="1">Membrane</location>
        <topology evidence="1">Multi-pass membrane protein</topology>
    </subcellularLocation>
</comment>
<reference evidence="8" key="1">
    <citation type="submission" date="2025-08" db="UniProtKB">
        <authorList>
            <consortium name="RefSeq"/>
        </authorList>
    </citation>
    <scope>IDENTIFICATION</scope>
    <source>
        <strain evidence="8">Nigerian</strain>
        <tissue evidence="8">Liver and blood</tissue>
    </source>
</reference>
<feature type="transmembrane region" description="Helical" evidence="6">
    <location>
        <begin position="455"/>
        <end position="472"/>
    </location>
</feature>
<keyword evidence="5 6" id="KW-0472">Membrane</keyword>
<dbReference type="Pfam" id="PF00860">
    <property type="entry name" value="Xan_ur_permease"/>
    <property type="match status" value="1"/>
</dbReference>
<organism evidence="7 8">
    <name type="scientific">Xenopus tropicalis</name>
    <name type="common">Western clawed frog</name>
    <name type="synonym">Silurana tropicalis</name>
    <dbReference type="NCBI Taxonomy" id="8364"/>
    <lineage>
        <taxon>Eukaryota</taxon>
        <taxon>Metazoa</taxon>
        <taxon>Chordata</taxon>
        <taxon>Craniata</taxon>
        <taxon>Vertebrata</taxon>
        <taxon>Euteleostomi</taxon>
        <taxon>Amphibia</taxon>
        <taxon>Batrachia</taxon>
        <taxon>Anura</taxon>
        <taxon>Pipoidea</taxon>
        <taxon>Pipidae</taxon>
        <taxon>Xenopodinae</taxon>
        <taxon>Xenopus</taxon>
        <taxon>Silurana</taxon>
    </lineage>
</organism>
<evidence type="ECO:0000256" key="1">
    <source>
        <dbReference type="ARBA" id="ARBA00004141"/>
    </source>
</evidence>
<dbReference type="GeneID" id="100486175"/>
<dbReference type="AlphaFoldDB" id="A0A8J0SZQ1"/>
<dbReference type="InterPro" id="IPR006043">
    <property type="entry name" value="NCS2"/>
</dbReference>
<gene>
    <name evidence="8 9" type="primary">slc23a3</name>
</gene>
<dbReference type="GO" id="GO:0016020">
    <property type="term" value="C:membrane"/>
    <property type="evidence" value="ECO:0007669"/>
    <property type="project" value="UniProtKB-SubCell"/>
</dbReference>
<proteinExistence type="inferred from homology"/>